<accession>A0A250X390</accession>
<gene>
    <name evidence="2" type="ORF">CEUSTIGMA_g4988.t1</name>
</gene>
<protein>
    <submittedName>
        <fullName evidence="2">Uncharacterized protein</fullName>
    </submittedName>
</protein>
<organism evidence="2 3">
    <name type="scientific">Chlamydomonas eustigma</name>
    <dbReference type="NCBI Taxonomy" id="1157962"/>
    <lineage>
        <taxon>Eukaryota</taxon>
        <taxon>Viridiplantae</taxon>
        <taxon>Chlorophyta</taxon>
        <taxon>core chlorophytes</taxon>
        <taxon>Chlorophyceae</taxon>
        <taxon>CS clade</taxon>
        <taxon>Chlamydomonadales</taxon>
        <taxon>Chlamydomonadaceae</taxon>
        <taxon>Chlamydomonas</taxon>
    </lineage>
</organism>
<dbReference type="AlphaFoldDB" id="A0A250X390"/>
<name>A0A250X390_9CHLO</name>
<comment type="caution">
    <text evidence="2">The sequence shown here is derived from an EMBL/GenBank/DDBJ whole genome shotgun (WGS) entry which is preliminary data.</text>
</comment>
<evidence type="ECO:0000256" key="1">
    <source>
        <dbReference type="SAM" id="MobiDB-lite"/>
    </source>
</evidence>
<sequence length="473" mass="51900">MRNIKTGSWATDSLSSRPWLPSFTSERLNPNPQLPLSYKSLLNISPVPPPLSSSNQLTQQSKWGVLPVHYSPPLTAALQARRSPDQLDTAIGDIPYSPKLDKTPVRHRASSTALSSAAMTSYQAGYIGKDPADNTNSHLSLAFKDHWEQLHLACLSMIGALPFSFSTFQSSGKLMMRALKMSLIAKSEMESSSDLVMEAALIALLKIASWEEGHLISQSCISYKDVLELLMYILNGTNYVCKGEQGVGRHATKIRSDYSQEHVILHCLQLLNICLASPCNPPAQHVHSIATCLSSIITMKQVSQISTSVCMTRSGGRSEKDTTSLPESSDPPLQYVSPSLHVVAAVQCMAALCALHVLHPSMPLSSTAVRSSYATLRREPQIPTPRKKLYPDLLMPHATEQISKRDSLIAPNQLPLAHVLKQLHDIVMDPLEHHYLVSDSVVVSDSMMDMFFAALDALTALSHNIRYTVSPQS</sequence>
<reference evidence="2 3" key="1">
    <citation type="submission" date="2017-08" db="EMBL/GenBank/DDBJ databases">
        <title>Acidophilic green algal genome provides insights into adaptation to an acidic environment.</title>
        <authorList>
            <person name="Hirooka S."/>
            <person name="Hirose Y."/>
            <person name="Kanesaki Y."/>
            <person name="Higuchi S."/>
            <person name="Fujiwara T."/>
            <person name="Onuma R."/>
            <person name="Era A."/>
            <person name="Ohbayashi R."/>
            <person name="Uzuka A."/>
            <person name="Nozaki H."/>
            <person name="Yoshikawa H."/>
            <person name="Miyagishima S.Y."/>
        </authorList>
    </citation>
    <scope>NUCLEOTIDE SEQUENCE [LARGE SCALE GENOMIC DNA]</scope>
    <source>
        <strain evidence="2 3">NIES-2499</strain>
    </source>
</reference>
<keyword evidence="3" id="KW-1185">Reference proteome</keyword>
<proteinExistence type="predicted"/>
<evidence type="ECO:0000313" key="2">
    <source>
        <dbReference type="EMBL" id="GAX77544.1"/>
    </source>
</evidence>
<dbReference type="Proteomes" id="UP000232323">
    <property type="component" value="Unassembled WGS sequence"/>
</dbReference>
<feature type="region of interest" description="Disordered" evidence="1">
    <location>
        <begin position="310"/>
        <end position="331"/>
    </location>
</feature>
<dbReference type="EMBL" id="BEGY01000025">
    <property type="protein sequence ID" value="GAX77544.1"/>
    <property type="molecule type" value="Genomic_DNA"/>
</dbReference>
<evidence type="ECO:0000313" key="3">
    <source>
        <dbReference type="Proteomes" id="UP000232323"/>
    </source>
</evidence>